<organism evidence="1 2">
    <name type="scientific">Carnegiea gigantea</name>
    <dbReference type="NCBI Taxonomy" id="171969"/>
    <lineage>
        <taxon>Eukaryota</taxon>
        <taxon>Viridiplantae</taxon>
        <taxon>Streptophyta</taxon>
        <taxon>Embryophyta</taxon>
        <taxon>Tracheophyta</taxon>
        <taxon>Spermatophyta</taxon>
        <taxon>Magnoliopsida</taxon>
        <taxon>eudicotyledons</taxon>
        <taxon>Gunneridae</taxon>
        <taxon>Pentapetalae</taxon>
        <taxon>Caryophyllales</taxon>
        <taxon>Cactineae</taxon>
        <taxon>Cactaceae</taxon>
        <taxon>Cactoideae</taxon>
        <taxon>Echinocereeae</taxon>
        <taxon>Carnegiea</taxon>
    </lineage>
</organism>
<dbReference type="EMBL" id="JAKOGI010001146">
    <property type="protein sequence ID" value="KAJ8427425.1"/>
    <property type="molecule type" value="Genomic_DNA"/>
</dbReference>
<sequence>MKPKDDDSARMMTRPLRRRPPLKMYGIPPDLQHKADGQYVRDSFIRCWRNTSRPPRPSPEDFHALCPRFSLSEAEGAAVDFELLEIVQMTFYDMLLIEAVELGVAHNFTAESMKSSLVGLRWSTFEVWMGCLDQVLRAAQLQRPIDEVEVCGSQDG</sequence>
<proteinExistence type="predicted"/>
<protein>
    <submittedName>
        <fullName evidence="1">Uncharacterized protein</fullName>
    </submittedName>
</protein>
<accession>A0A9Q1GYJ0</accession>
<keyword evidence="2" id="KW-1185">Reference proteome</keyword>
<name>A0A9Q1GYJ0_9CARY</name>
<reference evidence="1" key="1">
    <citation type="submission" date="2022-04" db="EMBL/GenBank/DDBJ databases">
        <title>Carnegiea gigantea Genome sequencing and assembly v2.</title>
        <authorList>
            <person name="Copetti D."/>
            <person name="Sanderson M.J."/>
            <person name="Burquez A."/>
            <person name="Wojciechowski M.F."/>
        </authorList>
    </citation>
    <scope>NUCLEOTIDE SEQUENCE</scope>
    <source>
        <strain evidence="1">SGP5-SGP5p</strain>
        <tissue evidence="1">Aerial part</tissue>
    </source>
</reference>
<evidence type="ECO:0000313" key="2">
    <source>
        <dbReference type="Proteomes" id="UP001153076"/>
    </source>
</evidence>
<dbReference type="AlphaFoldDB" id="A0A9Q1GYJ0"/>
<dbReference type="Proteomes" id="UP001153076">
    <property type="component" value="Unassembled WGS sequence"/>
</dbReference>
<gene>
    <name evidence="1" type="ORF">Cgig2_019037</name>
</gene>
<comment type="caution">
    <text evidence="1">The sequence shown here is derived from an EMBL/GenBank/DDBJ whole genome shotgun (WGS) entry which is preliminary data.</text>
</comment>
<evidence type="ECO:0000313" key="1">
    <source>
        <dbReference type="EMBL" id="KAJ8427425.1"/>
    </source>
</evidence>